<sequence length="130" mass="14812">MRKQVRGFLGVILAGRDRKMERSRFFMGVDDEGSEVWRKAEKGFMADAWPEAECPFCRCRHVGGIRCFLTQEEDRSFLTASVRPYSRALSLAREEEERALAASVLGEHEMGERDLDPSSFEGESLNGVFE</sequence>
<evidence type="ECO:0000313" key="2">
    <source>
        <dbReference type="EMBL" id="CAD9379723.1"/>
    </source>
</evidence>
<dbReference type="EMBL" id="HBGS01007550">
    <property type="protein sequence ID" value="CAD9379723.1"/>
    <property type="molecule type" value="Transcribed_RNA"/>
</dbReference>
<evidence type="ECO:0000256" key="1">
    <source>
        <dbReference type="SAM" id="MobiDB-lite"/>
    </source>
</evidence>
<reference evidence="2" key="1">
    <citation type="submission" date="2021-01" db="EMBL/GenBank/DDBJ databases">
        <authorList>
            <person name="Corre E."/>
            <person name="Pelletier E."/>
            <person name="Niang G."/>
            <person name="Scheremetjew M."/>
            <person name="Finn R."/>
            <person name="Kale V."/>
            <person name="Holt S."/>
            <person name="Cochrane G."/>
            <person name="Meng A."/>
            <person name="Brown T."/>
            <person name="Cohen L."/>
        </authorList>
    </citation>
    <scope>NUCLEOTIDE SEQUENCE</scope>
    <source>
        <strain evidence="2">CCMP1381</strain>
    </source>
</reference>
<dbReference type="AlphaFoldDB" id="A0A7S2AWH0"/>
<name>A0A7S2AWH0_9STRA</name>
<accession>A0A7S2AWH0</accession>
<organism evidence="2">
    <name type="scientific">Octactis speculum</name>
    <dbReference type="NCBI Taxonomy" id="3111310"/>
    <lineage>
        <taxon>Eukaryota</taxon>
        <taxon>Sar</taxon>
        <taxon>Stramenopiles</taxon>
        <taxon>Ochrophyta</taxon>
        <taxon>Dictyochophyceae</taxon>
        <taxon>Dictyochales</taxon>
        <taxon>Dictyochaceae</taxon>
        <taxon>Octactis</taxon>
    </lineage>
</organism>
<protein>
    <submittedName>
        <fullName evidence="2">Uncharacterized protein</fullName>
    </submittedName>
</protein>
<feature type="region of interest" description="Disordered" evidence="1">
    <location>
        <begin position="108"/>
        <end position="130"/>
    </location>
</feature>
<gene>
    <name evidence="2" type="ORF">DSPE1174_LOCUS3909</name>
</gene>
<proteinExistence type="predicted"/>